<evidence type="ECO:0000313" key="3">
    <source>
        <dbReference type="Proteomes" id="UP000648239"/>
    </source>
</evidence>
<protein>
    <submittedName>
        <fullName evidence="2">Uncharacterized protein</fullName>
    </submittedName>
</protein>
<reference evidence="2 3" key="1">
    <citation type="submission" date="2020-08" db="EMBL/GenBank/DDBJ databases">
        <title>Acidobacteriota in marine sediments use diverse sulfur dissimilation pathways.</title>
        <authorList>
            <person name="Wasmund K."/>
        </authorList>
    </citation>
    <scope>NUCLEOTIDE SEQUENCE [LARGE SCALE GENOMIC DNA]</scope>
    <source>
        <strain evidence="2">MAG AM4</strain>
    </source>
</reference>
<dbReference type="AlphaFoldDB" id="A0A8J7C1X9"/>
<proteinExistence type="predicted"/>
<dbReference type="Proteomes" id="UP000648239">
    <property type="component" value="Unassembled WGS sequence"/>
</dbReference>
<feature type="coiled-coil region" evidence="1">
    <location>
        <begin position="621"/>
        <end position="655"/>
    </location>
</feature>
<accession>A0A8J7C1X9</accession>
<sequence length="966" mass="102441">MKRELMIVVLAVLITVFSGVTNAEIPPEHMNYQGVLRDAAGNPLDGSFDMVFRLYNAETGGDLTWGEEHLDPGSGGTGQVMVTGGLFNVALGTGFRMQESWSVYFSGAFIRPDVWLEVQVGTEILAPRTQVRGAGYSLNTAYLDGRPPTDFLDTSYTAQTKRSTLSVESTASLTYGIEGSGPSGGGLFEDSDNTGVARVGYGDRGINASGSNAGGFFSDTDSGVWAYTAFGSEGFYTNGGVHALGRIRAGGDLEVSGTSYVQRLNVNSSDLYLNQNGPDADSSIYFHEGTPTGARMFWNDSSVQFEFSHKLRVPAIIRSTRFEDDDNVAYWVDPAASGISGQFYGDLLIGQGQGSDNDYLYFDQLAENLQWNNSKTRFEISDELAISGPLQTGSIGLNTAAYNRLGSNVPIWADIQASNDLFVSDDVEVGGELALSKVIRMEAQETAGADGDQAIYFYDAGSPTSAFIQWDDVSAITCGTIGNIASGFRWNIADNIDSGWAFANGTDNEAVIDELGNLEIDGSLHQSGSCDLAETFFGPSGLTAGTVVVLDPDRPEGVRESYRAYDGAVAGVVTTRPGVLLSGPSADAYPVWEELEQIGERLAALPPESETVLDESGEGEILALDDESADLLAQRRSLEQRASDLEMELDTWERGNVAVALVGRVPVKVDASYGPILKGDYLTTSTTPGHAQRLDVPGPYLGIAMDELTAGTGEVLVFLSKGWYGGTVDTDGESVEEEPASVIAEVQTMESGLEIVLDRDANDRSRFSVHKNGGNGLSSEVFRVDEQGNVFATGSFRPAAMDVAEFHLVSEPVGVGDVLVIDRDQPGHMALGRLAADPAVIGIVSTEPGILLGSGLRRIADADPDMAAALEIARTAGADGEEARLWAELESRFSRTHAAIALSGTVPCKVDAGYGAIEVGDLLTVSPTAGHAMRAADPAPQGTVLGKALEPLEAGTGTIQVLVMMR</sequence>
<organism evidence="2 3">
    <name type="scientific">Candidatus Polarisedimenticola svalbardensis</name>
    <dbReference type="NCBI Taxonomy" id="2886004"/>
    <lineage>
        <taxon>Bacteria</taxon>
        <taxon>Pseudomonadati</taxon>
        <taxon>Acidobacteriota</taxon>
        <taxon>Candidatus Polarisedimenticolia</taxon>
        <taxon>Candidatus Polarisedimenticolales</taxon>
        <taxon>Candidatus Polarisedimenticolaceae</taxon>
        <taxon>Candidatus Polarisedimenticola</taxon>
    </lineage>
</organism>
<evidence type="ECO:0000256" key="1">
    <source>
        <dbReference type="SAM" id="Coils"/>
    </source>
</evidence>
<name>A0A8J7C1X9_9BACT</name>
<comment type="caution">
    <text evidence="2">The sequence shown here is derived from an EMBL/GenBank/DDBJ whole genome shotgun (WGS) entry which is preliminary data.</text>
</comment>
<keyword evidence="1" id="KW-0175">Coiled coil</keyword>
<dbReference type="EMBL" id="JACXWD010000036">
    <property type="protein sequence ID" value="MBD3868595.1"/>
    <property type="molecule type" value="Genomic_DNA"/>
</dbReference>
<gene>
    <name evidence="2" type="ORF">IFK94_10770</name>
</gene>
<evidence type="ECO:0000313" key="2">
    <source>
        <dbReference type="EMBL" id="MBD3868595.1"/>
    </source>
</evidence>